<evidence type="ECO:0000313" key="2">
    <source>
        <dbReference type="Proteomes" id="UP000319142"/>
    </source>
</evidence>
<name>A0A558B2I8_9GAMM</name>
<proteinExistence type="predicted"/>
<dbReference type="Pfam" id="PF14281">
    <property type="entry name" value="PDDEXK_4"/>
    <property type="match status" value="1"/>
</dbReference>
<reference evidence="1 2" key="1">
    <citation type="submission" date="2019-07" db="EMBL/GenBank/DDBJ databases">
        <title>The pathways for chlorine oxyanion respiration interact through the shared metabolite chlorate.</title>
        <authorList>
            <person name="Barnum T.P."/>
            <person name="Cheng Y."/>
            <person name="Hill K.A."/>
            <person name="Lucas L.N."/>
            <person name="Carlson H.K."/>
            <person name="Coates J.D."/>
        </authorList>
    </citation>
    <scope>NUCLEOTIDE SEQUENCE [LARGE SCALE GENOMIC DNA]</scope>
    <source>
        <strain evidence="1">UCB</strain>
    </source>
</reference>
<dbReference type="AlphaFoldDB" id="A0A558B2I8"/>
<accession>A0A558B2I8</accession>
<sequence>MDSAWEELFAALEAFEGEQAQQKQRGLNDFNLLSSVLSVNDEVRLHTRFIYSLLNPKGKHYQGSRFLKLFLEVIGRQDWLDLTSVTVLKEHCPDGQEDQIDLWITDGKRQIVIENKLNAQDQYRQVARYLEAVGATDSAQADDTLFIYLTKNRQAPSAFGLGGLTVCHRTSHLLNTSGLAIAHYQNLSYRKNTGQDSIHTWLESCANAVAGQSHIAWALRDYQAVVERATKEYVSKVKTLKDVLEEGIANGKRHHEQAIQLASELPAIHASWLEQAMTTNLEELFEPFVSNGDMTRIGQENAELLNPFVHNTFKDDASSLLYRRRFNFFRPGNGTRNRGAFYRLETGTWAKKVVLMLFYGSKMLHVGCLLTEHAERSLEDLLRALKLTEPAALASKVFPRVMTYAEALEYQGIIHLADFSCSPQQRILGQLLTTLGCADSTTLSKGTAI</sequence>
<dbReference type="InterPro" id="IPR029470">
    <property type="entry name" value="PDDEXK_4"/>
</dbReference>
<organism evidence="1 2">
    <name type="scientific">Marinobacter vinifirmus</name>
    <dbReference type="NCBI Taxonomy" id="355591"/>
    <lineage>
        <taxon>Bacteria</taxon>
        <taxon>Pseudomonadati</taxon>
        <taxon>Pseudomonadota</taxon>
        <taxon>Gammaproteobacteria</taxon>
        <taxon>Pseudomonadales</taxon>
        <taxon>Marinobacteraceae</taxon>
        <taxon>Marinobacter</taxon>
    </lineage>
</organism>
<protein>
    <recommendedName>
        <fullName evidence="3">PD-(D/E)XK nuclease family protein</fullName>
    </recommendedName>
</protein>
<dbReference type="EMBL" id="VMRX01000054">
    <property type="protein sequence ID" value="TVT30732.1"/>
    <property type="molecule type" value="Genomic_DNA"/>
</dbReference>
<comment type="caution">
    <text evidence="1">The sequence shown here is derived from an EMBL/GenBank/DDBJ whole genome shotgun (WGS) entry which is preliminary data.</text>
</comment>
<gene>
    <name evidence="1" type="ORF">FHK81_16355</name>
</gene>
<evidence type="ECO:0000313" key="1">
    <source>
        <dbReference type="EMBL" id="TVT30732.1"/>
    </source>
</evidence>
<evidence type="ECO:0008006" key="3">
    <source>
        <dbReference type="Google" id="ProtNLM"/>
    </source>
</evidence>
<dbReference type="RefSeq" id="WP_273135097.1">
    <property type="nucleotide sequence ID" value="NZ_VMRX01000054.1"/>
</dbReference>
<dbReference type="Proteomes" id="UP000319142">
    <property type="component" value="Unassembled WGS sequence"/>
</dbReference>